<gene>
    <name evidence="2" type="ORF">Tci_832453</name>
</gene>
<protein>
    <submittedName>
        <fullName evidence="2">Uncharacterized protein</fullName>
    </submittedName>
</protein>
<feature type="non-terminal residue" evidence="2">
    <location>
        <position position="1"/>
    </location>
</feature>
<dbReference type="EMBL" id="BKCJ010985605">
    <property type="protein sequence ID" value="GFC60483.1"/>
    <property type="molecule type" value="Genomic_DNA"/>
</dbReference>
<feature type="compositionally biased region" description="Acidic residues" evidence="1">
    <location>
        <begin position="1"/>
        <end position="11"/>
    </location>
</feature>
<name>A0A699QBZ0_TANCI</name>
<accession>A0A699QBZ0</accession>
<comment type="caution">
    <text evidence="2">The sequence shown here is derived from an EMBL/GenBank/DDBJ whole genome shotgun (WGS) entry which is preliminary data.</text>
</comment>
<reference evidence="2" key="1">
    <citation type="journal article" date="2019" name="Sci. Rep.">
        <title>Draft genome of Tanacetum cinerariifolium, the natural source of mosquito coil.</title>
        <authorList>
            <person name="Yamashiro T."/>
            <person name="Shiraishi A."/>
            <person name="Satake H."/>
            <person name="Nakayama K."/>
        </authorList>
    </citation>
    <scope>NUCLEOTIDE SEQUENCE</scope>
</reference>
<sequence>TTTGIDNDDTIGIDKGSDSPDCQMESDSPASDDDNQKSDFQVLFHKESGNSDLQSMKNKECNEDVHLILSEDDKVDDSCLATEVCYVIEGDEVKLS</sequence>
<organism evidence="2">
    <name type="scientific">Tanacetum cinerariifolium</name>
    <name type="common">Dalmatian daisy</name>
    <name type="synonym">Chrysanthemum cinerariifolium</name>
    <dbReference type="NCBI Taxonomy" id="118510"/>
    <lineage>
        <taxon>Eukaryota</taxon>
        <taxon>Viridiplantae</taxon>
        <taxon>Streptophyta</taxon>
        <taxon>Embryophyta</taxon>
        <taxon>Tracheophyta</taxon>
        <taxon>Spermatophyta</taxon>
        <taxon>Magnoliopsida</taxon>
        <taxon>eudicotyledons</taxon>
        <taxon>Gunneridae</taxon>
        <taxon>Pentapetalae</taxon>
        <taxon>asterids</taxon>
        <taxon>campanulids</taxon>
        <taxon>Asterales</taxon>
        <taxon>Asteraceae</taxon>
        <taxon>Asteroideae</taxon>
        <taxon>Anthemideae</taxon>
        <taxon>Anthemidinae</taxon>
        <taxon>Tanacetum</taxon>
    </lineage>
</organism>
<feature type="region of interest" description="Disordered" evidence="1">
    <location>
        <begin position="1"/>
        <end position="37"/>
    </location>
</feature>
<evidence type="ECO:0000313" key="2">
    <source>
        <dbReference type="EMBL" id="GFC60483.1"/>
    </source>
</evidence>
<evidence type="ECO:0000256" key="1">
    <source>
        <dbReference type="SAM" id="MobiDB-lite"/>
    </source>
</evidence>
<proteinExistence type="predicted"/>
<dbReference type="AlphaFoldDB" id="A0A699QBZ0"/>